<name>A0A0E9SUL0_ANGAN</name>
<organism evidence="1">
    <name type="scientific">Anguilla anguilla</name>
    <name type="common">European freshwater eel</name>
    <name type="synonym">Muraena anguilla</name>
    <dbReference type="NCBI Taxonomy" id="7936"/>
    <lineage>
        <taxon>Eukaryota</taxon>
        <taxon>Metazoa</taxon>
        <taxon>Chordata</taxon>
        <taxon>Craniata</taxon>
        <taxon>Vertebrata</taxon>
        <taxon>Euteleostomi</taxon>
        <taxon>Actinopterygii</taxon>
        <taxon>Neopterygii</taxon>
        <taxon>Teleostei</taxon>
        <taxon>Anguilliformes</taxon>
        <taxon>Anguillidae</taxon>
        <taxon>Anguilla</taxon>
    </lineage>
</organism>
<reference evidence="1" key="2">
    <citation type="journal article" date="2015" name="Fish Shellfish Immunol.">
        <title>Early steps in the European eel (Anguilla anguilla)-Vibrio vulnificus interaction in the gills: Role of the RtxA13 toxin.</title>
        <authorList>
            <person name="Callol A."/>
            <person name="Pajuelo D."/>
            <person name="Ebbesson L."/>
            <person name="Teles M."/>
            <person name="MacKenzie S."/>
            <person name="Amaro C."/>
        </authorList>
    </citation>
    <scope>NUCLEOTIDE SEQUENCE</scope>
</reference>
<dbReference type="EMBL" id="GBXM01063591">
    <property type="protein sequence ID" value="JAH44986.1"/>
    <property type="molecule type" value="Transcribed_RNA"/>
</dbReference>
<evidence type="ECO:0000313" key="1">
    <source>
        <dbReference type="EMBL" id="JAH44986.1"/>
    </source>
</evidence>
<proteinExistence type="predicted"/>
<protein>
    <submittedName>
        <fullName evidence="1">Uncharacterized protein</fullName>
    </submittedName>
</protein>
<reference evidence="1" key="1">
    <citation type="submission" date="2014-11" db="EMBL/GenBank/DDBJ databases">
        <authorList>
            <person name="Amaro Gonzalez C."/>
        </authorList>
    </citation>
    <scope>NUCLEOTIDE SEQUENCE</scope>
</reference>
<accession>A0A0E9SUL0</accession>
<dbReference type="AlphaFoldDB" id="A0A0E9SUL0"/>
<sequence>MHGCHFFCARTLTTLAKVERERRFFLFCFFFNEKLNPIQSD</sequence>